<evidence type="ECO:0000256" key="1">
    <source>
        <dbReference type="SAM" id="MobiDB-lite"/>
    </source>
</evidence>
<evidence type="ECO:0000313" key="3">
    <source>
        <dbReference type="Proteomes" id="UP000037237"/>
    </source>
</evidence>
<evidence type="ECO:0000313" key="2">
    <source>
        <dbReference type="EMBL" id="KON33300.1"/>
    </source>
</evidence>
<feature type="region of interest" description="Disordered" evidence="1">
    <location>
        <begin position="28"/>
        <end position="74"/>
    </location>
</feature>
<gene>
    <name evidence="2" type="ORF">AC477_01655</name>
</gene>
<dbReference type="AlphaFoldDB" id="A0A0M0BY35"/>
<proteinExistence type="predicted"/>
<accession>A0A0M0BY35</accession>
<dbReference type="Proteomes" id="UP000037237">
    <property type="component" value="Unassembled WGS sequence"/>
</dbReference>
<name>A0A0M0BY35_9ARCH</name>
<protein>
    <submittedName>
        <fullName evidence="2">Uncharacterized protein</fullName>
    </submittedName>
</protein>
<reference evidence="2 3" key="1">
    <citation type="submission" date="2015-06" db="EMBL/GenBank/DDBJ databases">
        <title>New insights into the roles of widespread benthic archaea in carbon and nitrogen cycling.</title>
        <authorList>
            <person name="Lazar C.S."/>
            <person name="Baker B.J."/>
            <person name="Seitz K.W."/>
            <person name="Hyde A.S."/>
            <person name="Dick G.J."/>
            <person name="Hinrichs K.-U."/>
            <person name="Teske A.P."/>
        </authorList>
    </citation>
    <scope>NUCLEOTIDE SEQUENCE [LARGE SCALE GENOMIC DNA]</scope>
    <source>
        <strain evidence="2">SG8-32-1</strain>
    </source>
</reference>
<comment type="caution">
    <text evidence="2">The sequence shown here is derived from an EMBL/GenBank/DDBJ whole genome shotgun (WGS) entry which is preliminary data.</text>
</comment>
<organism evidence="2 3">
    <name type="scientific">miscellaneous Crenarchaeota group-1 archaeon SG8-32-1</name>
    <dbReference type="NCBI Taxonomy" id="1685124"/>
    <lineage>
        <taxon>Archaea</taxon>
        <taxon>Candidatus Bathyarchaeota</taxon>
        <taxon>MCG-1</taxon>
    </lineage>
</organism>
<dbReference type="PATRIC" id="fig|1685124.3.peg.260"/>
<sequence length="74" mass="7351">MNKIVGISILLLVFGSIFCGTVAAVEEPFGPAPNSGDGEPDGSGFGLDDWQNDESPGVGPAPNSGDGIPDGSGF</sequence>
<dbReference type="EMBL" id="LFWU01000033">
    <property type="protein sequence ID" value="KON33300.1"/>
    <property type="molecule type" value="Genomic_DNA"/>
</dbReference>